<keyword evidence="1" id="KW-0812">Transmembrane</keyword>
<protein>
    <submittedName>
        <fullName evidence="2">Uncharacterized protein</fullName>
    </submittedName>
</protein>
<dbReference type="Proteomes" id="UP000190092">
    <property type="component" value="Unassembled WGS sequence"/>
</dbReference>
<evidence type="ECO:0000313" key="3">
    <source>
        <dbReference type="Proteomes" id="UP000190092"/>
    </source>
</evidence>
<sequence>MKFLWARHSCPLDSLWSLARETAVTIESKPMLDVILIAIGSGLFLVAIAYAYACDRL</sequence>
<gene>
    <name evidence="2" type="ORF">SAMN02745126_05295</name>
</gene>
<dbReference type="AlphaFoldDB" id="A0A1T4SWN8"/>
<evidence type="ECO:0000256" key="1">
    <source>
        <dbReference type="SAM" id="Phobius"/>
    </source>
</evidence>
<name>A0A1T4SWN8_9HYPH</name>
<proteinExistence type="predicted"/>
<keyword evidence="1" id="KW-0472">Membrane</keyword>
<keyword evidence="1" id="KW-1133">Transmembrane helix</keyword>
<organism evidence="2 3">
    <name type="scientific">Enhydrobacter aerosaccus</name>
    <dbReference type="NCBI Taxonomy" id="225324"/>
    <lineage>
        <taxon>Bacteria</taxon>
        <taxon>Pseudomonadati</taxon>
        <taxon>Pseudomonadota</taxon>
        <taxon>Alphaproteobacteria</taxon>
        <taxon>Hyphomicrobiales</taxon>
        <taxon>Enhydrobacter</taxon>
    </lineage>
</organism>
<feature type="transmembrane region" description="Helical" evidence="1">
    <location>
        <begin position="34"/>
        <end position="53"/>
    </location>
</feature>
<keyword evidence="3" id="KW-1185">Reference proteome</keyword>
<accession>A0A1T4SWN8</accession>
<dbReference type="EMBL" id="FUWJ01000010">
    <property type="protein sequence ID" value="SKA32674.1"/>
    <property type="molecule type" value="Genomic_DNA"/>
</dbReference>
<reference evidence="3" key="1">
    <citation type="submission" date="2017-02" db="EMBL/GenBank/DDBJ databases">
        <authorList>
            <person name="Varghese N."/>
            <person name="Submissions S."/>
        </authorList>
    </citation>
    <scope>NUCLEOTIDE SEQUENCE [LARGE SCALE GENOMIC DNA]</scope>
    <source>
        <strain evidence="3">ATCC 27094</strain>
    </source>
</reference>
<evidence type="ECO:0000313" key="2">
    <source>
        <dbReference type="EMBL" id="SKA32674.1"/>
    </source>
</evidence>
<dbReference type="STRING" id="225324.SAMN02745126_05295"/>